<organism evidence="2">
    <name type="scientific">Hyposoter didymator</name>
    <name type="common">Parasitoid wasp</name>
    <name type="synonym">Ichneumon didymator</name>
    <dbReference type="NCBI Taxonomy" id="260305"/>
    <lineage>
        <taxon>Eukaryota</taxon>
        <taxon>Metazoa</taxon>
        <taxon>Ecdysozoa</taxon>
        <taxon>Arthropoda</taxon>
        <taxon>Hexapoda</taxon>
        <taxon>Insecta</taxon>
        <taxon>Pterygota</taxon>
        <taxon>Neoptera</taxon>
        <taxon>Endopterygota</taxon>
        <taxon>Hymenoptera</taxon>
        <taxon>Apocrita</taxon>
        <taxon>Ichneumonoidea</taxon>
        <taxon>Ichneumonidae</taxon>
        <taxon>Campopleginae</taxon>
        <taxon>Dusona group</taxon>
        <taxon>Hyposoter</taxon>
    </lineage>
</organism>
<keyword evidence="1" id="KW-0472">Membrane</keyword>
<keyword evidence="1" id="KW-1133">Transmembrane helix</keyword>
<dbReference type="AlphaFoldDB" id="D7P5Q3"/>
<name>D7P5Q3_HYPDD</name>
<gene>
    <name evidence="2" type="primary">U22</name>
</gene>
<protein>
    <submittedName>
        <fullName evidence="2">Uncharacterized protein U22</fullName>
    </submittedName>
</protein>
<reference evidence="2" key="1">
    <citation type="journal article" date="2010" name="PLoS Pathog.">
        <title>Analysis of virion structural components reveals vestiges of the ancestral ichnovirus genome.</title>
        <authorList>
            <person name="Volkoff A.-N."/>
            <person name="Jouan V."/>
            <person name="Urbach S."/>
            <person name="Samain S."/>
            <person name="Bergoin M."/>
            <person name="Wincker P."/>
            <person name="Demettre E."/>
            <person name="Cousserans F."/>
            <person name="Provost B."/>
            <person name="Coulibaly F."/>
            <person name="Legeai F."/>
            <person name="Beliveau C."/>
            <person name="Cusson M."/>
            <person name="Gyapay G."/>
            <person name="Drezen J.-M."/>
        </authorList>
    </citation>
    <scope>NUCLEOTIDE SEQUENCE</scope>
</reference>
<accession>D7P5Q3</accession>
<dbReference type="EMBL" id="GQ923583">
    <property type="protein sequence ID" value="ADI40487.1"/>
    <property type="molecule type" value="Genomic_DNA"/>
</dbReference>
<evidence type="ECO:0000313" key="2">
    <source>
        <dbReference type="EMBL" id="ADI40487.1"/>
    </source>
</evidence>
<proteinExistence type="predicted"/>
<feature type="transmembrane region" description="Helical" evidence="1">
    <location>
        <begin position="61"/>
        <end position="79"/>
    </location>
</feature>
<keyword evidence="1" id="KW-0812">Transmembrane</keyword>
<sequence length="257" mass="29191">MVLKKLIMEVATALESEACQAIIRQITSKIGQKLVTELGMRAVVAGVAENMAGVLAAMGPIGWVIDGLMLVFTIVAIVYNHYDPHNYSQTYFRETIENMLRDIEDSTKYETYKFAKSMNRTFDYPIELNGTDLFDEREWKYDVQKLLMNSLSYGKELVANLYRNSRGEIIDLQALCETDENIDRSLITHPPSWNTTIQRSVETVISSQERAHAIQHELEENLKLWDGLAPVGWISLLTVGCTVAFYELTKPQINSTD</sequence>
<evidence type="ECO:0000256" key="1">
    <source>
        <dbReference type="SAM" id="Phobius"/>
    </source>
</evidence>